<dbReference type="eggNOG" id="KOG0017">
    <property type="taxonomic scope" value="Eukaryota"/>
</dbReference>
<comment type="caution">
    <text evidence="1">The sequence shown here is derived from an EMBL/GenBank/DDBJ whole genome shotgun (WGS) entry which is preliminary data.</text>
</comment>
<dbReference type="Proteomes" id="UP000019763">
    <property type="component" value="Unassembled WGS sequence"/>
</dbReference>
<proteinExistence type="predicted"/>
<keyword evidence="2" id="KW-1185">Reference proteome</keyword>
<gene>
    <name evidence="1" type="ORF">GNI_108180</name>
</gene>
<dbReference type="VEuPathDB" id="CryptoDB:GNI_108180"/>
<sequence>DVAVIGATYEECKERITKLCEKLQAKKFTINYDKSVVEPQTQLEFLGHLICSGHVTIHPDHAETICKSPTSETSAELHSFLGFGNCFHRFIPRYAELVAPLYKVLKREPYHLATAEKESCIRVQHAIAMLPSLHTLDSHSPLVLDTDACQRGIGAYLYLQLENELLPLAHAPHAFTKQEGGVRM</sequence>
<dbReference type="PANTHER" id="PTHR33064:SF37">
    <property type="entry name" value="RIBONUCLEASE H"/>
    <property type="match status" value="1"/>
</dbReference>
<evidence type="ECO:0000313" key="1">
    <source>
        <dbReference type="EMBL" id="EZG55833.1"/>
    </source>
</evidence>
<dbReference type="EMBL" id="AFNH02000805">
    <property type="protein sequence ID" value="EZG55833.1"/>
    <property type="molecule type" value="Genomic_DNA"/>
</dbReference>
<organism evidence="1 2">
    <name type="scientific">Gregarina niphandrodes</name>
    <name type="common">Septate eugregarine</name>
    <dbReference type="NCBI Taxonomy" id="110365"/>
    <lineage>
        <taxon>Eukaryota</taxon>
        <taxon>Sar</taxon>
        <taxon>Alveolata</taxon>
        <taxon>Apicomplexa</taxon>
        <taxon>Conoidasida</taxon>
        <taxon>Gregarinasina</taxon>
        <taxon>Eugregarinorida</taxon>
        <taxon>Gregarinidae</taxon>
        <taxon>Gregarina</taxon>
    </lineage>
</organism>
<reference evidence="1" key="1">
    <citation type="submission" date="2013-12" db="EMBL/GenBank/DDBJ databases">
        <authorList>
            <person name="Omoto C.K."/>
            <person name="Sibley D."/>
            <person name="Venepally P."/>
            <person name="Hadjithomas M."/>
            <person name="Karamycheva S."/>
            <person name="Brunk B."/>
            <person name="Roos D."/>
            <person name="Caler E."/>
            <person name="Lorenzi H."/>
        </authorList>
    </citation>
    <scope>NUCLEOTIDE SEQUENCE</scope>
</reference>
<dbReference type="AlphaFoldDB" id="A0A023B3S2"/>
<dbReference type="InterPro" id="IPR051320">
    <property type="entry name" value="Viral_Replic_Matur_Polypro"/>
</dbReference>
<dbReference type="InterPro" id="IPR043502">
    <property type="entry name" value="DNA/RNA_pol_sf"/>
</dbReference>
<dbReference type="InterPro" id="IPR043128">
    <property type="entry name" value="Rev_trsase/Diguanyl_cyclase"/>
</dbReference>
<dbReference type="SUPFAM" id="SSF56672">
    <property type="entry name" value="DNA/RNA polymerases"/>
    <property type="match status" value="1"/>
</dbReference>
<dbReference type="OrthoDB" id="1002013at2759"/>
<name>A0A023B3S2_GRENI</name>
<dbReference type="RefSeq" id="XP_011131438.1">
    <property type="nucleotide sequence ID" value="XM_011133136.1"/>
</dbReference>
<dbReference type="PANTHER" id="PTHR33064">
    <property type="entry name" value="POL PROTEIN"/>
    <property type="match status" value="1"/>
</dbReference>
<feature type="non-terminal residue" evidence="1">
    <location>
        <position position="1"/>
    </location>
</feature>
<dbReference type="GeneID" id="22913858"/>
<dbReference type="Gene3D" id="3.30.70.270">
    <property type="match status" value="2"/>
</dbReference>
<accession>A0A023B3S2</accession>
<evidence type="ECO:0000313" key="2">
    <source>
        <dbReference type="Proteomes" id="UP000019763"/>
    </source>
</evidence>
<protein>
    <submittedName>
        <fullName evidence="1">Pol polyprotein</fullName>
    </submittedName>
</protein>